<keyword evidence="3" id="KW-1185">Reference proteome</keyword>
<dbReference type="EMBL" id="KQ971338">
    <property type="protein sequence ID" value="EFA02239.1"/>
    <property type="molecule type" value="Genomic_DNA"/>
</dbReference>
<evidence type="ECO:0000313" key="2">
    <source>
        <dbReference type="EMBL" id="EFA02239.1"/>
    </source>
</evidence>
<reference evidence="2 3" key="1">
    <citation type="journal article" date="2008" name="Nature">
        <title>The genome of the model beetle and pest Tribolium castaneum.</title>
        <authorList>
            <consortium name="Tribolium Genome Sequencing Consortium"/>
            <person name="Richards S."/>
            <person name="Gibbs R.A."/>
            <person name="Weinstock G.M."/>
            <person name="Brown S.J."/>
            <person name="Denell R."/>
            <person name="Beeman R.W."/>
            <person name="Gibbs R."/>
            <person name="Beeman R.W."/>
            <person name="Brown S.J."/>
            <person name="Bucher G."/>
            <person name="Friedrich M."/>
            <person name="Grimmelikhuijzen C.J."/>
            <person name="Klingler M."/>
            <person name="Lorenzen M."/>
            <person name="Richards S."/>
            <person name="Roth S."/>
            <person name="Schroder R."/>
            <person name="Tautz D."/>
            <person name="Zdobnov E.M."/>
            <person name="Muzny D."/>
            <person name="Gibbs R.A."/>
            <person name="Weinstock G.M."/>
            <person name="Attaway T."/>
            <person name="Bell S."/>
            <person name="Buhay C.J."/>
            <person name="Chandrabose M.N."/>
            <person name="Chavez D."/>
            <person name="Clerk-Blankenburg K.P."/>
            <person name="Cree A."/>
            <person name="Dao M."/>
            <person name="Davis C."/>
            <person name="Chacko J."/>
            <person name="Dinh H."/>
            <person name="Dugan-Rocha S."/>
            <person name="Fowler G."/>
            <person name="Garner T.T."/>
            <person name="Garnes J."/>
            <person name="Gnirke A."/>
            <person name="Hawes A."/>
            <person name="Hernandez J."/>
            <person name="Hines S."/>
            <person name="Holder M."/>
            <person name="Hume J."/>
            <person name="Jhangiani S.N."/>
            <person name="Joshi V."/>
            <person name="Khan Z.M."/>
            <person name="Jackson L."/>
            <person name="Kovar C."/>
            <person name="Kowis A."/>
            <person name="Lee S."/>
            <person name="Lewis L.R."/>
            <person name="Margolis J."/>
            <person name="Morgan M."/>
            <person name="Nazareth L.V."/>
            <person name="Nguyen N."/>
            <person name="Okwuonu G."/>
            <person name="Parker D."/>
            <person name="Richards S."/>
            <person name="Ruiz S.J."/>
            <person name="Santibanez J."/>
            <person name="Savard J."/>
            <person name="Scherer S.E."/>
            <person name="Schneider B."/>
            <person name="Sodergren E."/>
            <person name="Tautz D."/>
            <person name="Vattahil S."/>
            <person name="Villasana D."/>
            <person name="White C.S."/>
            <person name="Wright R."/>
            <person name="Park Y."/>
            <person name="Beeman R.W."/>
            <person name="Lord J."/>
            <person name="Oppert B."/>
            <person name="Lorenzen M."/>
            <person name="Brown S."/>
            <person name="Wang L."/>
            <person name="Savard J."/>
            <person name="Tautz D."/>
            <person name="Richards S."/>
            <person name="Weinstock G."/>
            <person name="Gibbs R.A."/>
            <person name="Liu Y."/>
            <person name="Worley K."/>
            <person name="Weinstock G."/>
            <person name="Elsik C.G."/>
            <person name="Reese J.T."/>
            <person name="Elhaik E."/>
            <person name="Landan G."/>
            <person name="Graur D."/>
            <person name="Arensburger P."/>
            <person name="Atkinson P."/>
            <person name="Beeman R.W."/>
            <person name="Beidler J."/>
            <person name="Brown S.J."/>
            <person name="Demuth J.P."/>
            <person name="Drury D.W."/>
            <person name="Du Y.Z."/>
            <person name="Fujiwara H."/>
            <person name="Lorenzen M."/>
            <person name="Maselli V."/>
            <person name="Osanai M."/>
            <person name="Park Y."/>
            <person name="Robertson H.M."/>
            <person name="Tu Z."/>
            <person name="Wang J.J."/>
            <person name="Wang S."/>
            <person name="Richards S."/>
            <person name="Song H."/>
            <person name="Zhang L."/>
            <person name="Sodergren E."/>
            <person name="Werner D."/>
            <person name="Stanke M."/>
            <person name="Morgenstern B."/>
            <person name="Solovyev V."/>
            <person name="Kosarev P."/>
            <person name="Brown G."/>
            <person name="Chen H.C."/>
            <person name="Ermolaeva O."/>
            <person name="Hlavina W."/>
            <person name="Kapustin Y."/>
            <person name="Kiryutin B."/>
            <person name="Kitts P."/>
            <person name="Maglott D."/>
            <person name="Pruitt K."/>
            <person name="Sapojnikov V."/>
            <person name="Souvorov A."/>
            <person name="Mackey A.J."/>
            <person name="Waterhouse R.M."/>
            <person name="Wyder S."/>
            <person name="Zdobnov E.M."/>
            <person name="Zdobnov E.M."/>
            <person name="Wyder S."/>
            <person name="Kriventseva E.V."/>
            <person name="Kadowaki T."/>
            <person name="Bork P."/>
            <person name="Aranda M."/>
            <person name="Bao R."/>
            <person name="Beermann A."/>
            <person name="Berns N."/>
            <person name="Bolognesi R."/>
            <person name="Bonneton F."/>
            <person name="Bopp D."/>
            <person name="Brown S.J."/>
            <person name="Bucher G."/>
            <person name="Butts T."/>
            <person name="Chaumot A."/>
            <person name="Denell R.E."/>
            <person name="Ferrier D.E."/>
            <person name="Friedrich M."/>
            <person name="Gordon C.M."/>
            <person name="Jindra M."/>
            <person name="Klingler M."/>
            <person name="Lan Q."/>
            <person name="Lattorff H.M."/>
            <person name="Laudet V."/>
            <person name="von Levetsow C."/>
            <person name="Liu Z."/>
            <person name="Lutz R."/>
            <person name="Lynch J.A."/>
            <person name="da Fonseca R.N."/>
            <person name="Posnien N."/>
            <person name="Reuter R."/>
            <person name="Roth S."/>
            <person name="Savard J."/>
            <person name="Schinko J.B."/>
            <person name="Schmitt C."/>
            <person name="Schoppmeier M."/>
            <person name="Schroder R."/>
            <person name="Shippy T.D."/>
            <person name="Simonnet F."/>
            <person name="Marques-Souza H."/>
            <person name="Tautz D."/>
            <person name="Tomoyasu Y."/>
            <person name="Trauner J."/>
            <person name="Van der Zee M."/>
            <person name="Vervoort M."/>
            <person name="Wittkopp N."/>
            <person name="Wimmer E.A."/>
            <person name="Yang X."/>
            <person name="Jones A.K."/>
            <person name="Sattelle D.B."/>
            <person name="Ebert P.R."/>
            <person name="Nelson D."/>
            <person name="Scott J.G."/>
            <person name="Beeman R.W."/>
            <person name="Muthukrishnan S."/>
            <person name="Kramer K.J."/>
            <person name="Arakane Y."/>
            <person name="Beeman R.W."/>
            <person name="Zhu Q."/>
            <person name="Hogenkamp D."/>
            <person name="Dixit R."/>
            <person name="Oppert B."/>
            <person name="Jiang H."/>
            <person name="Zou Z."/>
            <person name="Marshall J."/>
            <person name="Elpidina E."/>
            <person name="Vinokurov K."/>
            <person name="Oppert C."/>
            <person name="Zou Z."/>
            <person name="Evans J."/>
            <person name="Lu Z."/>
            <person name="Zhao P."/>
            <person name="Sumathipala N."/>
            <person name="Altincicek B."/>
            <person name="Vilcinskas A."/>
            <person name="Williams M."/>
            <person name="Hultmark D."/>
            <person name="Hetru C."/>
            <person name="Jiang H."/>
            <person name="Grimmelikhuijzen C.J."/>
            <person name="Hauser F."/>
            <person name="Cazzamali G."/>
            <person name="Williamson M."/>
            <person name="Park Y."/>
            <person name="Li B."/>
            <person name="Tanaka Y."/>
            <person name="Predel R."/>
            <person name="Neupert S."/>
            <person name="Schachtner J."/>
            <person name="Verleyen P."/>
            <person name="Raible F."/>
            <person name="Bork P."/>
            <person name="Friedrich M."/>
            <person name="Walden K.K."/>
            <person name="Robertson H.M."/>
            <person name="Angeli S."/>
            <person name="Foret S."/>
            <person name="Bucher G."/>
            <person name="Schuetz S."/>
            <person name="Maleszka R."/>
            <person name="Wimmer E.A."/>
            <person name="Beeman R.W."/>
            <person name="Lorenzen M."/>
            <person name="Tomoyasu Y."/>
            <person name="Miller S.C."/>
            <person name="Grossmann D."/>
            <person name="Bucher G."/>
        </authorList>
    </citation>
    <scope>NUCLEOTIDE SEQUENCE [LARGE SCALE GENOMIC DNA]</scope>
    <source>
        <strain evidence="2 3">Georgia GA2</strain>
    </source>
</reference>
<organism evidence="2 3">
    <name type="scientific">Tribolium castaneum</name>
    <name type="common">Red flour beetle</name>
    <dbReference type="NCBI Taxonomy" id="7070"/>
    <lineage>
        <taxon>Eukaryota</taxon>
        <taxon>Metazoa</taxon>
        <taxon>Ecdysozoa</taxon>
        <taxon>Arthropoda</taxon>
        <taxon>Hexapoda</taxon>
        <taxon>Insecta</taxon>
        <taxon>Pterygota</taxon>
        <taxon>Neoptera</taxon>
        <taxon>Endopterygota</taxon>
        <taxon>Coleoptera</taxon>
        <taxon>Polyphaga</taxon>
        <taxon>Cucujiformia</taxon>
        <taxon>Tenebrionidae</taxon>
        <taxon>Tenebrionidae incertae sedis</taxon>
        <taxon>Tribolium</taxon>
    </lineage>
</organism>
<dbReference type="InParanoid" id="D2A2Y6"/>
<accession>D2A2Y6</accession>
<gene>
    <name evidence="2" type="primary">GLEAN_07901</name>
    <name evidence="2" type="ORF">TcasGA2_TC007901</name>
</gene>
<dbReference type="AlphaFoldDB" id="D2A2Y6"/>
<proteinExistence type="predicted"/>
<evidence type="ECO:0000256" key="1">
    <source>
        <dbReference type="SAM" id="MobiDB-lite"/>
    </source>
</evidence>
<dbReference type="HOGENOM" id="CLU_2870482_0_0_1"/>
<name>D2A2Y6_TRICA</name>
<protein>
    <submittedName>
        <fullName evidence="2">Uncharacterized protein</fullName>
    </submittedName>
</protein>
<sequence>MPPPRCNLPKTDEQTTIRNSHNTGHKLNAGFSNIRGESRKENGWGCWEMSCTPSAMRRKPHIQP</sequence>
<reference evidence="2 3" key="2">
    <citation type="journal article" date="2010" name="Nucleic Acids Res.">
        <title>BeetleBase in 2010: revisions to provide comprehensive genomic information for Tribolium castaneum.</title>
        <authorList>
            <person name="Kim H.S."/>
            <person name="Murphy T."/>
            <person name="Xia J."/>
            <person name="Caragea D."/>
            <person name="Park Y."/>
            <person name="Beeman R.W."/>
            <person name="Lorenzen M.D."/>
            <person name="Butcher S."/>
            <person name="Manak J.R."/>
            <person name="Brown S.J."/>
        </authorList>
    </citation>
    <scope>GENOME REANNOTATION</scope>
    <source>
        <strain evidence="2 3">Georgia GA2</strain>
    </source>
</reference>
<feature type="region of interest" description="Disordered" evidence="1">
    <location>
        <begin position="1"/>
        <end position="31"/>
    </location>
</feature>
<dbReference type="Proteomes" id="UP000007266">
    <property type="component" value="Linkage group 4"/>
</dbReference>
<evidence type="ECO:0000313" key="3">
    <source>
        <dbReference type="Proteomes" id="UP000007266"/>
    </source>
</evidence>